<protein>
    <submittedName>
        <fullName evidence="1">D-galactarate dehydratase</fullName>
    </submittedName>
</protein>
<keyword evidence="2" id="KW-1185">Reference proteome</keyword>
<dbReference type="EMBL" id="JAJUOS010000013">
    <property type="protein sequence ID" value="MCE5974786.1"/>
    <property type="molecule type" value="Genomic_DNA"/>
</dbReference>
<organism evidence="1 2">
    <name type="scientific">Rhodobacter flavimaris</name>
    <dbReference type="NCBI Taxonomy" id="2907145"/>
    <lineage>
        <taxon>Bacteria</taxon>
        <taxon>Pseudomonadati</taxon>
        <taxon>Pseudomonadota</taxon>
        <taxon>Alphaproteobacteria</taxon>
        <taxon>Rhodobacterales</taxon>
        <taxon>Rhodobacter group</taxon>
        <taxon>Rhodobacter</taxon>
    </lineage>
</organism>
<reference evidence="1 2" key="1">
    <citation type="submission" date="2021-12" db="EMBL/GenBank/DDBJ databases">
        <title>Sinirhodobacter sp. WL0062 is a bacterium isolated from seawater.</title>
        <authorList>
            <person name="Wang L."/>
            <person name="He W."/>
            <person name="Zhang D.-F."/>
        </authorList>
    </citation>
    <scope>NUCLEOTIDE SEQUENCE [LARGE SCALE GENOMIC DNA]</scope>
    <source>
        <strain evidence="1 2">WL0062</strain>
    </source>
</reference>
<evidence type="ECO:0000313" key="1">
    <source>
        <dbReference type="EMBL" id="MCE5974786.1"/>
    </source>
</evidence>
<dbReference type="PROSITE" id="PS51257">
    <property type="entry name" value="PROKAR_LIPOPROTEIN"/>
    <property type="match status" value="1"/>
</dbReference>
<comment type="caution">
    <text evidence="1">The sequence shown here is derived from an EMBL/GenBank/DDBJ whole genome shotgun (WGS) entry which is preliminary data.</text>
</comment>
<name>A0ABS8Z284_9RHOB</name>
<sequence>MVRKGLFLMMIAVAGCGRLGFGDDKPEAMPPMIAPTDDIAVSALPMPVGATAEALDTTSSAERAQAAQVTGQGVRLGVTVASLGDPTQPGFWLKTPLVGAPAKGRVELPATGTSAQVDLLPTGGAEGSGSQMSLPTLRLLGVDLTGLPEVVVYRY</sequence>
<proteinExistence type="predicted"/>
<dbReference type="Proteomes" id="UP001521181">
    <property type="component" value="Unassembled WGS sequence"/>
</dbReference>
<evidence type="ECO:0000313" key="2">
    <source>
        <dbReference type="Proteomes" id="UP001521181"/>
    </source>
</evidence>
<gene>
    <name evidence="1" type="ORF">LZA78_14955</name>
</gene>
<dbReference type="RefSeq" id="WP_233677725.1">
    <property type="nucleotide sequence ID" value="NZ_JAJUOS010000013.1"/>
</dbReference>
<accession>A0ABS8Z284</accession>